<dbReference type="OrthoDB" id="5654216at2"/>
<dbReference type="InterPro" id="IPR007730">
    <property type="entry name" value="SPOR-like_dom"/>
</dbReference>
<dbReference type="InterPro" id="IPR052521">
    <property type="entry name" value="Cell_div_SPOR-domain"/>
</dbReference>
<dbReference type="PROSITE" id="PS51724">
    <property type="entry name" value="SPOR"/>
    <property type="match status" value="1"/>
</dbReference>
<dbReference type="GO" id="GO:0042834">
    <property type="term" value="F:peptidoglycan binding"/>
    <property type="evidence" value="ECO:0007669"/>
    <property type="project" value="InterPro"/>
</dbReference>
<dbReference type="SUPFAM" id="SSF110997">
    <property type="entry name" value="Sporulation related repeat"/>
    <property type="match status" value="1"/>
</dbReference>
<reference evidence="3 4" key="1">
    <citation type="submission" date="2015-11" db="EMBL/GenBank/DDBJ databases">
        <title>Genomic analysis of 38 Legionella species identifies large and diverse effector repertoires.</title>
        <authorList>
            <person name="Burstein D."/>
            <person name="Amaro F."/>
            <person name="Zusman T."/>
            <person name="Lifshitz Z."/>
            <person name="Cohen O."/>
            <person name="Gilbert J.A."/>
            <person name="Pupko T."/>
            <person name="Shuman H.A."/>
            <person name="Segal G."/>
        </authorList>
    </citation>
    <scope>NUCLEOTIDE SEQUENCE [LARGE SCALE GENOMIC DNA]</scope>
    <source>
        <strain evidence="3 4">ATCC 43878</strain>
    </source>
</reference>
<sequence>MKLVMDERVKHRLIGLAVILSIAAIFAPAVIKKSNQRIDDNVSVSVQLPPKPTPPKVAMPEEKEMFETVKVAHVEIPDVPEDIANSTLAKAESLSQLNDVKQAIEPMVAKAKIEPSRVVKQKPAMITAATTKATTTKVATKKAPSVKPKIVASIKKPTTIAKKPTANMATGKGRYAVQLATFSKRQNADSLVSRLRAKGYKASYNKVNTAQGTVYKVIVGQGHPKEQAQRLQQQLASVMQIKGFIVTTGVS</sequence>
<dbReference type="PANTHER" id="PTHR38687">
    <property type="entry name" value="CELL DIVISION PROTEIN DEDD-RELATED"/>
    <property type="match status" value="1"/>
</dbReference>
<keyword evidence="4" id="KW-1185">Reference proteome</keyword>
<evidence type="ECO:0000256" key="1">
    <source>
        <dbReference type="SAM" id="Phobius"/>
    </source>
</evidence>
<evidence type="ECO:0000259" key="2">
    <source>
        <dbReference type="PROSITE" id="PS51724"/>
    </source>
</evidence>
<organism evidence="3 4">
    <name type="scientific">Legionella brunensis</name>
    <dbReference type="NCBI Taxonomy" id="29422"/>
    <lineage>
        <taxon>Bacteria</taxon>
        <taxon>Pseudomonadati</taxon>
        <taxon>Pseudomonadota</taxon>
        <taxon>Gammaproteobacteria</taxon>
        <taxon>Legionellales</taxon>
        <taxon>Legionellaceae</taxon>
        <taxon>Legionella</taxon>
    </lineage>
</organism>
<proteinExistence type="predicted"/>
<evidence type="ECO:0000313" key="3">
    <source>
        <dbReference type="EMBL" id="KTC78282.1"/>
    </source>
</evidence>
<dbReference type="PATRIC" id="fig|29422.6.peg.2737"/>
<dbReference type="Gene3D" id="3.30.70.1070">
    <property type="entry name" value="Sporulation related repeat"/>
    <property type="match status" value="1"/>
</dbReference>
<accession>A0A0W0S4I9</accession>
<dbReference type="GO" id="GO:0032153">
    <property type="term" value="C:cell division site"/>
    <property type="evidence" value="ECO:0007669"/>
    <property type="project" value="TreeGrafter"/>
</dbReference>
<comment type="caution">
    <text evidence="3">The sequence shown here is derived from an EMBL/GenBank/DDBJ whole genome shotgun (WGS) entry which is preliminary data.</text>
</comment>
<keyword evidence="1" id="KW-0812">Transmembrane</keyword>
<dbReference type="GO" id="GO:0032506">
    <property type="term" value="P:cytokinetic process"/>
    <property type="evidence" value="ECO:0007669"/>
    <property type="project" value="TreeGrafter"/>
</dbReference>
<feature type="transmembrane region" description="Helical" evidence="1">
    <location>
        <begin position="12"/>
        <end position="31"/>
    </location>
</feature>
<dbReference type="PANTHER" id="PTHR38687:SF1">
    <property type="entry name" value="CELL DIVISION PROTEIN DEDD"/>
    <property type="match status" value="1"/>
</dbReference>
<dbReference type="EMBL" id="LNXV01000033">
    <property type="protein sequence ID" value="KTC78282.1"/>
    <property type="molecule type" value="Genomic_DNA"/>
</dbReference>
<evidence type="ECO:0000313" key="4">
    <source>
        <dbReference type="Proteomes" id="UP000054742"/>
    </source>
</evidence>
<dbReference type="Pfam" id="PF05036">
    <property type="entry name" value="SPOR"/>
    <property type="match status" value="1"/>
</dbReference>
<dbReference type="STRING" id="29422.Lbru_2574"/>
<gene>
    <name evidence="3" type="ORF">Lbru_2574</name>
</gene>
<dbReference type="GO" id="GO:0030428">
    <property type="term" value="C:cell septum"/>
    <property type="evidence" value="ECO:0007669"/>
    <property type="project" value="TreeGrafter"/>
</dbReference>
<name>A0A0W0S4I9_9GAMM</name>
<dbReference type="InterPro" id="IPR036680">
    <property type="entry name" value="SPOR-like_sf"/>
</dbReference>
<feature type="domain" description="SPOR" evidence="2">
    <location>
        <begin position="169"/>
        <end position="248"/>
    </location>
</feature>
<keyword evidence="1" id="KW-0472">Membrane</keyword>
<protein>
    <submittedName>
        <fullName evidence="3">Sporulation domain-containing protein</fullName>
    </submittedName>
</protein>
<dbReference type="AlphaFoldDB" id="A0A0W0S4I9"/>
<dbReference type="Proteomes" id="UP000054742">
    <property type="component" value="Unassembled WGS sequence"/>
</dbReference>
<keyword evidence="1" id="KW-1133">Transmembrane helix</keyword>